<accession>A0A136Q7H7</accession>
<comment type="caution">
    <text evidence="1">The sequence shown here is derived from an EMBL/GenBank/DDBJ whole genome shotgun (WGS) entry which is preliminary data.</text>
</comment>
<sequence>MNLIRLILAEGALFSHRLKSSFRLAAERIFFCGARRISFDGTGDRVFCSQI</sequence>
<dbReference type="Proteomes" id="UP000070366">
    <property type="component" value="Unassembled WGS sequence"/>
</dbReference>
<gene>
    <name evidence="1" type="ORF">HMPREF3293_00462</name>
</gene>
<organism evidence="1 2">
    <name type="scientific">Christensenella minuta</name>
    <dbReference type="NCBI Taxonomy" id="626937"/>
    <lineage>
        <taxon>Bacteria</taxon>
        <taxon>Bacillati</taxon>
        <taxon>Bacillota</taxon>
        <taxon>Clostridia</taxon>
        <taxon>Christensenellales</taxon>
        <taxon>Christensenellaceae</taxon>
        <taxon>Christensenella</taxon>
    </lineage>
</organism>
<name>A0A136Q7H7_9FIRM</name>
<proteinExistence type="predicted"/>
<reference evidence="1 2" key="1">
    <citation type="submission" date="2016-02" db="EMBL/GenBank/DDBJ databases">
        <authorList>
            <person name="Wen L."/>
            <person name="He K."/>
            <person name="Yang H."/>
        </authorList>
    </citation>
    <scope>NUCLEOTIDE SEQUENCE [LARGE SCALE GENOMIC DNA]</scope>
    <source>
        <strain evidence="1 2">DSM 22607</strain>
    </source>
</reference>
<dbReference type="EMBL" id="LSZW01000035">
    <property type="protein sequence ID" value="KXK66631.1"/>
    <property type="molecule type" value="Genomic_DNA"/>
</dbReference>
<keyword evidence="2" id="KW-1185">Reference proteome</keyword>
<evidence type="ECO:0000313" key="1">
    <source>
        <dbReference type="EMBL" id="KXK66631.1"/>
    </source>
</evidence>
<dbReference type="AlphaFoldDB" id="A0A136Q7H7"/>
<dbReference type="STRING" id="626937.HMPREF3293_00462"/>
<protein>
    <submittedName>
        <fullName evidence="1">Uncharacterized protein</fullName>
    </submittedName>
</protein>
<evidence type="ECO:0000313" key="2">
    <source>
        <dbReference type="Proteomes" id="UP000070366"/>
    </source>
</evidence>